<dbReference type="OrthoDB" id="10430464at2759"/>
<comment type="caution">
    <text evidence="1">The sequence shown here is derived from an EMBL/GenBank/DDBJ whole genome shotgun (WGS) entry which is preliminary data.</text>
</comment>
<sequence>MSESMQELAFLVKCYYECNSNERRALLKYSRVRRIHRGPMTPQGLRKMMVKFEAAGLLSVAPGWGRKPVSVETEEAAAITLEEATMESTHGDMQHKSCRTSNGLAIEYAVQNGS</sequence>
<dbReference type="AlphaFoldDB" id="A0A4Y2HA31"/>
<accession>A0A4Y2HA31</accession>
<dbReference type="Proteomes" id="UP000499080">
    <property type="component" value="Unassembled WGS sequence"/>
</dbReference>
<evidence type="ECO:0008006" key="3">
    <source>
        <dbReference type="Google" id="ProtNLM"/>
    </source>
</evidence>
<proteinExistence type="predicted"/>
<reference evidence="1 2" key="1">
    <citation type="journal article" date="2019" name="Sci. Rep.">
        <title>Orb-weaving spider Araneus ventricosus genome elucidates the spidroin gene catalogue.</title>
        <authorList>
            <person name="Kono N."/>
            <person name="Nakamura H."/>
            <person name="Ohtoshi R."/>
            <person name="Moran D.A.P."/>
            <person name="Shinohara A."/>
            <person name="Yoshida Y."/>
            <person name="Fujiwara M."/>
            <person name="Mori M."/>
            <person name="Tomita M."/>
            <person name="Arakawa K."/>
        </authorList>
    </citation>
    <scope>NUCLEOTIDE SEQUENCE [LARGE SCALE GENOMIC DNA]</scope>
</reference>
<evidence type="ECO:0000313" key="2">
    <source>
        <dbReference type="Proteomes" id="UP000499080"/>
    </source>
</evidence>
<name>A0A4Y2HA31_ARAVE</name>
<keyword evidence="2" id="KW-1185">Reference proteome</keyword>
<evidence type="ECO:0000313" key="1">
    <source>
        <dbReference type="EMBL" id="GBM61996.1"/>
    </source>
</evidence>
<dbReference type="EMBL" id="BGPR01001795">
    <property type="protein sequence ID" value="GBM61996.1"/>
    <property type="molecule type" value="Genomic_DNA"/>
</dbReference>
<protein>
    <recommendedName>
        <fullName evidence="3">DUF4817 domain-containing protein</fullName>
    </recommendedName>
</protein>
<gene>
    <name evidence="1" type="ORF">AVEN_199302_1</name>
</gene>
<organism evidence="1 2">
    <name type="scientific">Araneus ventricosus</name>
    <name type="common">Orbweaver spider</name>
    <name type="synonym">Epeira ventricosa</name>
    <dbReference type="NCBI Taxonomy" id="182803"/>
    <lineage>
        <taxon>Eukaryota</taxon>
        <taxon>Metazoa</taxon>
        <taxon>Ecdysozoa</taxon>
        <taxon>Arthropoda</taxon>
        <taxon>Chelicerata</taxon>
        <taxon>Arachnida</taxon>
        <taxon>Araneae</taxon>
        <taxon>Araneomorphae</taxon>
        <taxon>Entelegynae</taxon>
        <taxon>Araneoidea</taxon>
        <taxon>Araneidae</taxon>
        <taxon>Araneus</taxon>
    </lineage>
</organism>